<dbReference type="WBParaSite" id="ES5_v2.g24235.t1">
    <property type="protein sequence ID" value="ES5_v2.g24235.t1"/>
    <property type="gene ID" value="ES5_v2.g24235"/>
</dbReference>
<organism evidence="1 2">
    <name type="scientific">Panagrolaimus sp. ES5</name>
    <dbReference type="NCBI Taxonomy" id="591445"/>
    <lineage>
        <taxon>Eukaryota</taxon>
        <taxon>Metazoa</taxon>
        <taxon>Ecdysozoa</taxon>
        <taxon>Nematoda</taxon>
        <taxon>Chromadorea</taxon>
        <taxon>Rhabditida</taxon>
        <taxon>Tylenchina</taxon>
        <taxon>Panagrolaimomorpha</taxon>
        <taxon>Panagrolaimoidea</taxon>
        <taxon>Panagrolaimidae</taxon>
        <taxon>Panagrolaimus</taxon>
    </lineage>
</organism>
<accession>A0AC34G3J2</accession>
<proteinExistence type="predicted"/>
<protein>
    <submittedName>
        <fullName evidence="2">Uncharacterized protein</fullName>
    </submittedName>
</protein>
<sequence>MAAAVSLNHEILKEVLLECLNEKKNMVKSLTKFMLSGKEAFAVTVAYFSKSYFVRTCKNYIEIKIVEGGNDRMHTIPSHFALLKPFLKAVGNEELKIKDTTCNKIIKALSPANLRKLTLCRKANLPQKMPKMSFIKEWEIAVKGFPGKAFFDFIKQKLSNLEIIKAKFDELKMENVITLSDNGNKEYIKNFSKFHGTVEFICQLHYPAGNKFYKQTVEQPNIFVNERCVITKSVDVTENLIFKYVFKKPMARMTCHAFQYSEESAEDDS</sequence>
<name>A0AC34G3J2_9BILA</name>
<reference evidence="2" key="1">
    <citation type="submission" date="2022-11" db="UniProtKB">
        <authorList>
            <consortium name="WormBaseParasite"/>
        </authorList>
    </citation>
    <scope>IDENTIFICATION</scope>
</reference>
<evidence type="ECO:0000313" key="2">
    <source>
        <dbReference type="WBParaSite" id="ES5_v2.g24235.t1"/>
    </source>
</evidence>
<dbReference type="Proteomes" id="UP000887579">
    <property type="component" value="Unplaced"/>
</dbReference>
<evidence type="ECO:0000313" key="1">
    <source>
        <dbReference type="Proteomes" id="UP000887579"/>
    </source>
</evidence>